<dbReference type="EMBL" id="FQZT01000003">
    <property type="protein sequence ID" value="SHI99243.1"/>
    <property type="molecule type" value="Genomic_DNA"/>
</dbReference>
<protein>
    <submittedName>
        <fullName evidence="1">Uncharacterized protein</fullName>
    </submittedName>
</protein>
<accession>A0A1M6FNL7</accession>
<organism evidence="1 2">
    <name type="scientific">Malonomonas rubra DSM 5091</name>
    <dbReference type="NCBI Taxonomy" id="1122189"/>
    <lineage>
        <taxon>Bacteria</taxon>
        <taxon>Pseudomonadati</taxon>
        <taxon>Thermodesulfobacteriota</taxon>
        <taxon>Desulfuromonadia</taxon>
        <taxon>Desulfuromonadales</taxon>
        <taxon>Geopsychrobacteraceae</taxon>
        <taxon>Malonomonas</taxon>
    </lineage>
</organism>
<reference evidence="1 2" key="1">
    <citation type="submission" date="2016-11" db="EMBL/GenBank/DDBJ databases">
        <authorList>
            <person name="Jaros S."/>
            <person name="Januszkiewicz K."/>
            <person name="Wedrychowicz H."/>
        </authorList>
    </citation>
    <scope>NUCLEOTIDE SEQUENCE [LARGE SCALE GENOMIC DNA]</scope>
    <source>
        <strain evidence="1 2">DSM 5091</strain>
    </source>
</reference>
<dbReference type="OrthoDB" id="5402224at2"/>
<gene>
    <name evidence="1" type="ORF">SAMN02745165_01353</name>
</gene>
<keyword evidence="2" id="KW-1185">Reference proteome</keyword>
<evidence type="ECO:0000313" key="2">
    <source>
        <dbReference type="Proteomes" id="UP000184171"/>
    </source>
</evidence>
<name>A0A1M6FNL7_MALRU</name>
<dbReference type="RefSeq" id="WP_072907039.1">
    <property type="nucleotide sequence ID" value="NZ_FQZT01000003.1"/>
</dbReference>
<dbReference type="AlphaFoldDB" id="A0A1M6FNL7"/>
<evidence type="ECO:0000313" key="1">
    <source>
        <dbReference type="EMBL" id="SHI99243.1"/>
    </source>
</evidence>
<proteinExistence type="predicted"/>
<dbReference type="Proteomes" id="UP000184171">
    <property type="component" value="Unassembled WGS sequence"/>
</dbReference>
<dbReference type="STRING" id="1122189.SAMN02745165_01353"/>
<sequence length="98" mass="11071">MIDNFFNLSHFDRSLTPGMAVLANWHQDGFRYTAEAKIIKLRRASVEVKLVSVGGVNGDYLVGKTLELPRFSDQTRWSSRNCIQPADEKSSQLLARSL</sequence>